<reference evidence="1" key="2">
    <citation type="submission" date="2020-11" db="EMBL/GenBank/DDBJ databases">
        <authorList>
            <person name="McCartney M.A."/>
            <person name="Auch B."/>
            <person name="Kono T."/>
            <person name="Mallez S."/>
            <person name="Becker A."/>
            <person name="Gohl D.M."/>
            <person name="Silverstein K.A.T."/>
            <person name="Koren S."/>
            <person name="Bechman K.B."/>
            <person name="Herman A."/>
            <person name="Abrahante J.E."/>
            <person name="Garbe J."/>
        </authorList>
    </citation>
    <scope>NUCLEOTIDE SEQUENCE</scope>
    <source>
        <strain evidence="1">Duluth1</strain>
        <tissue evidence="1">Whole animal</tissue>
    </source>
</reference>
<proteinExistence type="predicted"/>
<protein>
    <submittedName>
        <fullName evidence="1">Uncharacterized protein</fullName>
    </submittedName>
</protein>
<dbReference type="AlphaFoldDB" id="A0A9D4MWF2"/>
<accession>A0A9D4MWF2</accession>
<organism evidence="1 2">
    <name type="scientific">Dreissena polymorpha</name>
    <name type="common">Zebra mussel</name>
    <name type="synonym">Mytilus polymorpha</name>
    <dbReference type="NCBI Taxonomy" id="45954"/>
    <lineage>
        <taxon>Eukaryota</taxon>
        <taxon>Metazoa</taxon>
        <taxon>Spiralia</taxon>
        <taxon>Lophotrochozoa</taxon>
        <taxon>Mollusca</taxon>
        <taxon>Bivalvia</taxon>
        <taxon>Autobranchia</taxon>
        <taxon>Heteroconchia</taxon>
        <taxon>Euheterodonta</taxon>
        <taxon>Imparidentia</taxon>
        <taxon>Neoheterodontei</taxon>
        <taxon>Myida</taxon>
        <taxon>Dreissenoidea</taxon>
        <taxon>Dreissenidae</taxon>
        <taxon>Dreissena</taxon>
    </lineage>
</organism>
<keyword evidence="2" id="KW-1185">Reference proteome</keyword>
<dbReference type="Proteomes" id="UP000828390">
    <property type="component" value="Unassembled WGS sequence"/>
</dbReference>
<reference evidence="1" key="1">
    <citation type="journal article" date="2019" name="bioRxiv">
        <title>The Genome of the Zebra Mussel, Dreissena polymorpha: A Resource for Invasive Species Research.</title>
        <authorList>
            <person name="McCartney M.A."/>
            <person name="Auch B."/>
            <person name="Kono T."/>
            <person name="Mallez S."/>
            <person name="Zhang Y."/>
            <person name="Obille A."/>
            <person name="Becker A."/>
            <person name="Abrahante J.E."/>
            <person name="Garbe J."/>
            <person name="Badalamenti J.P."/>
            <person name="Herman A."/>
            <person name="Mangelson H."/>
            <person name="Liachko I."/>
            <person name="Sullivan S."/>
            <person name="Sone E.D."/>
            <person name="Koren S."/>
            <person name="Silverstein K.A.T."/>
            <person name="Beckman K.B."/>
            <person name="Gohl D.M."/>
        </authorList>
    </citation>
    <scope>NUCLEOTIDE SEQUENCE</scope>
    <source>
        <strain evidence="1">Duluth1</strain>
        <tissue evidence="1">Whole animal</tissue>
    </source>
</reference>
<evidence type="ECO:0000313" key="2">
    <source>
        <dbReference type="Proteomes" id="UP000828390"/>
    </source>
</evidence>
<sequence length="754" mass="85398">MQCGHSSLPGLHTMMAPPASYLELGVKYICPSWQFLRYDYFERRLQDFLPRFLRIIENGGLTESFPNGPVMKKDIDRHSQEFSDTVSVYVLGHVNSLSLPDSLLVSNTKEPSVPSMKVDISEPMETDEPISIISNNRRVDSLPKLSQETSSSWSDFKAAISGASSYKTCFAVFVISNKQEEEEAISLYTQLPRNQRSNVLIFSTEDQKCYEFHNRTDSLQPTDLALAESIQRMLEVKIVALFDDIAQFLRKFRLKDVCRPDDRLYYAVDLGLRNSLMDEYTLLDIIPVKEESTEVEIKSKQNELDHNLTEFVKRKTKCILVLHFATEHGMPQDFVLEFLSEGYFELDKEISEILDDVSKPRLEEVKERGSNRWKFREFVQSFAWKASKVLDKAQEYIQKKVEYFQKVGKLEFEMYGILQLSSVPIETKIPVLPTISLECQCKILEIPEVSACGHLYGKFTLFLDKPLSNKGQQDIQSILKEYQYLHDYNTVECFPVRQVKCIVSSGHLLWSDKSNGNAGGVTFTLGCFVRIQELNLPQPEMYAISCEHCVEGCSKTVFIVKNENKSEFGCAKHEMGGSQFHDIVAIKVTGQVHCDSRISMNLESGTIKDVPWNIYKNGINLGQSVSKNGSRTGVTTGVVISKDTLSKDAAGRLYQPESATQSNMSTPFQILVEPNVDDNQSEKLFSEKGDSGSVIYMEDPNTNTVQVVALLTGALTHGTEQNPGKYICTYGSHFNTLIKEFERTCQIKVEPGTY</sequence>
<comment type="caution">
    <text evidence="1">The sequence shown here is derived from an EMBL/GenBank/DDBJ whole genome shotgun (WGS) entry which is preliminary data.</text>
</comment>
<gene>
    <name evidence="1" type="ORF">DPMN_009097</name>
</gene>
<dbReference type="EMBL" id="JAIWYP010000001">
    <property type="protein sequence ID" value="KAH3885108.1"/>
    <property type="molecule type" value="Genomic_DNA"/>
</dbReference>
<name>A0A9D4MWF2_DREPO</name>
<evidence type="ECO:0000313" key="1">
    <source>
        <dbReference type="EMBL" id="KAH3885108.1"/>
    </source>
</evidence>